<organism>
    <name type="scientific">Culex quinquefasciatus</name>
    <name type="common">Southern house mosquito</name>
    <name type="synonym">Culex pungens</name>
    <dbReference type="NCBI Taxonomy" id="7176"/>
    <lineage>
        <taxon>Eukaryota</taxon>
        <taxon>Metazoa</taxon>
        <taxon>Ecdysozoa</taxon>
        <taxon>Arthropoda</taxon>
        <taxon>Hexapoda</taxon>
        <taxon>Insecta</taxon>
        <taxon>Pterygota</taxon>
        <taxon>Neoptera</taxon>
        <taxon>Endopterygota</taxon>
        <taxon>Diptera</taxon>
        <taxon>Nematocera</taxon>
        <taxon>Culicoidea</taxon>
        <taxon>Culicidae</taxon>
        <taxon>Culicinae</taxon>
        <taxon>Culicini</taxon>
        <taxon>Culex</taxon>
        <taxon>Culex</taxon>
    </lineage>
</organism>
<keyword evidence="4" id="KW-1185">Reference proteome</keyword>
<dbReference type="GO" id="GO:0016874">
    <property type="term" value="F:ligase activity"/>
    <property type="evidence" value="ECO:0007669"/>
    <property type="project" value="UniProtKB-KW"/>
</dbReference>
<reference evidence="2" key="1">
    <citation type="submission" date="2007-03" db="EMBL/GenBank/DDBJ databases">
        <title>Annotation of Culex pipiens quinquefasciatus.</title>
        <authorList>
            <consortium name="The Broad Institute Genome Sequencing Platform"/>
            <person name="Atkinson P.W."/>
            <person name="Hemingway J."/>
            <person name="Christensen B.M."/>
            <person name="Higgs S."/>
            <person name="Kodira C."/>
            <person name="Hannick L."/>
            <person name="Megy K."/>
            <person name="O'Leary S."/>
            <person name="Pearson M."/>
            <person name="Haas B.J."/>
            <person name="Mauceli E."/>
            <person name="Wortman J.R."/>
            <person name="Lee N.H."/>
            <person name="Guigo R."/>
            <person name="Stanke M."/>
            <person name="Alvarado L."/>
            <person name="Amedeo P."/>
            <person name="Antoine C.H."/>
            <person name="Arensburger P."/>
            <person name="Bidwell S.L."/>
            <person name="Crawford M."/>
            <person name="Camaro F."/>
            <person name="Devon K."/>
            <person name="Engels R."/>
            <person name="Hammond M."/>
            <person name="Howarth C."/>
            <person name="Koehrsen M."/>
            <person name="Lawson D."/>
            <person name="Montgomery P."/>
            <person name="Nene V."/>
            <person name="Nusbaum C."/>
            <person name="Puiu D."/>
            <person name="Romero-Severson J."/>
            <person name="Severson D.W."/>
            <person name="Shumway M."/>
            <person name="Sisk P."/>
            <person name="Stolte C."/>
            <person name="Zeng Q."/>
            <person name="Eisenstadt E."/>
            <person name="Fraser-Liggett C."/>
            <person name="Strausberg R."/>
            <person name="Galagan J."/>
            <person name="Birren B."/>
            <person name="Collins F.H."/>
        </authorList>
    </citation>
    <scope>NUCLEOTIDE SEQUENCE [LARGE SCALE GENOMIC DNA]</scope>
    <source>
        <strain evidence="2">JHB</strain>
    </source>
</reference>
<evidence type="ECO:0000313" key="4">
    <source>
        <dbReference type="Proteomes" id="UP000002320"/>
    </source>
</evidence>
<evidence type="ECO:0000313" key="3">
    <source>
        <dbReference type="EnsemblMetazoa" id="CPIJ017261-PA"/>
    </source>
</evidence>
<evidence type="ECO:0000256" key="1">
    <source>
        <dbReference type="SAM" id="MobiDB-lite"/>
    </source>
</evidence>
<proteinExistence type="predicted"/>
<dbReference type="KEGG" id="cqu:CpipJ_CPIJ017261"/>
<sequence>MGETSGLLAGGSEGGGGCDTSGGSRSGLNSAERKGFGRWRAERIRRYFGPRLWFREDACEKKCGFTVREGHVHFVDINPVSGLYRKWTHRHLEGQVARLCRQQAGTCGHQLFGLDKDG</sequence>
<feature type="compositionally biased region" description="Gly residues" evidence="1">
    <location>
        <begin position="8"/>
        <end position="20"/>
    </location>
</feature>
<accession>B0XD24</accession>
<dbReference type="VEuPathDB" id="VectorBase:CPIJ017261"/>
<gene>
    <name evidence="3" type="primary">6051056</name>
    <name evidence="2" type="ORF">CpipJ_CPIJ017261</name>
</gene>
<dbReference type="Proteomes" id="UP000002320">
    <property type="component" value="Unassembled WGS sequence"/>
</dbReference>
<reference evidence="3" key="2">
    <citation type="submission" date="2020-05" db="UniProtKB">
        <authorList>
            <consortium name="EnsemblMetazoa"/>
        </authorList>
    </citation>
    <scope>IDENTIFICATION</scope>
    <source>
        <strain evidence="3">JHB</strain>
    </source>
</reference>
<dbReference type="InParanoid" id="B0XD24"/>
<dbReference type="AlphaFoldDB" id="B0XD24"/>
<dbReference type="EMBL" id="DS232735">
    <property type="protein sequence ID" value="EDS45259.1"/>
    <property type="molecule type" value="Genomic_DNA"/>
</dbReference>
<keyword evidence="2" id="KW-0436">Ligase</keyword>
<dbReference type="HOGENOM" id="CLU_2075449_0_0_1"/>
<dbReference type="EnsemblMetazoa" id="CPIJ017261-RA">
    <property type="protein sequence ID" value="CPIJ017261-PA"/>
    <property type="gene ID" value="CPIJ017261"/>
</dbReference>
<name>B0XD24_CULQU</name>
<feature type="region of interest" description="Disordered" evidence="1">
    <location>
        <begin position="1"/>
        <end position="35"/>
    </location>
</feature>
<protein>
    <submittedName>
        <fullName evidence="2 3">Ubiquitin-protein ligase</fullName>
    </submittedName>
</protein>
<evidence type="ECO:0000313" key="2">
    <source>
        <dbReference type="EMBL" id="EDS45259.1"/>
    </source>
</evidence>